<dbReference type="EMBL" id="CABDUW010000532">
    <property type="protein sequence ID" value="VTJ70934.1"/>
    <property type="molecule type" value="Genomic_DNA"/>
</dbReference>
<dbReference type="Proteomes" id="UP000335636">
    <property type="component" value="Unassembled WGS sequence"/>
</dbReference>
<reference evidence="3 4" key="1">
    <citation type="submission" date="2019-04" db="EMBL/GenBank/DDBJ databases">
        <authorList>
            <person name="Alioto T."/>
            <person name="Alioto T."/>
        </authorList>
    </citation>
    <scope>NUCLEOTIDE SEQUENCE [LARGE SCALE GENOMIC DNA]</scope>
</reference>
<gene>
    <name evidence="2" type="ORF">GHT09_005822</name>
    <name evidence="3" type="ORF">MONAX_5E017668</name>
</gene>
<sequence>MPGKEAGYQVMASVPPRCRVPRRFPAMPLNRARRPSSPCRGPAAMASATAPASSNDTQRPR</sequence>
<dbReference type="AlphaFoldDB" id="A0A5E4BMP0"/>
<evidence type="ECO:0000313" key="4">
    <source>
        <dbReference type="Proteomes" id="UP000335636"/>
    </source>
</evidence>
<keyword evidence="4" id="KW-1185">Reference proteome</keyword>
<evidence type="ECO:0000313" key="3">
    <source>
        <dbReference type="EMBL" id="VTJ70934.1"/>
    </source>
</evidence>
<evidence type="ECO:0000256" key="1">
    <source>
        <dbReference type="SAM" id="MobiDB-lite"/>
    </source>
</evidence>
<feature type="compositionally biased region" description="Low complexity" evidence="1">
    <location>
        <begin position="42"/>
        <end position="54"/>
    </location>
</feature>
<protein>
    <submittedName>
        <fullName evidence="3">Uncharacterized protein</fullName>
    </submittedName>
</protein>
<name>A0A5E4BMP0_MARMO</name>
<organism evidence="3 4">
    <name type="scientific">Marmota monax</name>
    <name type="common">Woodchuck</name>
    <dbReference type="NCBI Taxonomy" id="9995"/>
    <lineage>
        <taxon>Eukaryota</taxon>
        <taxon>Metazoa</taxon>
        <taxon>Chordata</taxon>
        <taxon>Craniata</taxon>
        <taxon>Vertebrata</taxon>
        <taxon>Euteleostomi</taxon>
        <taxon>Mammalia</taxon>
        <taxon>Eutheria</taxon>
        <taxon>Euarchontoglires</taxon>
        <taxon>Glires</taxon>
        <taxon>Rodentia</taxon>
        <taxon>Sciuromorpha</taxon>
        <taxon>Sciuridae</taxon>
        <taxon>Xerinae</taxon>
        <taxon>Marmotini</taxon>
        <taxon>Marmota</taxon>
    </lineage>
</organism>
<proteinExistence type="predicted"/>
<accession>A0A5E4BMP0</accession>
<feature type="region of interest" description="Disordered" evidence="1">
    <location>
        <begin position="28"/>
        <end position="61"/>
    </location>
</feature>
<evidence type="ECO:0000313" key="2">
    <source>
        <dbReference type="EMBL" id="KAF7482847.1"/>
    </source>
</evidence>
<reference evidence="2" key="2">
    <citation type="submission" date="2020-08" db="EMBL/GenBank/DDBJ databases">
        <authorList>
            <person name="Shumante A."/>
            <person name="Zimin A.V."/>
            <person name="Puiu D."/>
            <person name="Salzberg S.L."/>
        </authorList>
    </citation>
    <scope>NUCLEOTIDE SEQUENCE</scope>
    <source>
        <strain evidence="2">WC2-LM</strain>
        <tissue evidence="2">Liver</tissue>
    </source>
</reference>
<dbReference type="Proteomes" id="UP000662637">
    <property type="component" value="Unassembled WGS sequence"/>
</dbReference>
<dbReference type="EMBL" id="WJEC01000508">
    <property type="protein sequence ID" value="KAF7482847.1"/>
    <property type="molecule type" value="Genomic_DNA"/>
</dbReference>